<name>A0ABP3RMT7_9CAUL</name>
<feature type="domain" description="Peptidase S9 prolyl oligopeptidase catalytic" evidence="2">
    <location>
        <begin position="445"/>
        <end position="636"/>
    </location>
</feature>
<evidence type="ECO:0000259" key="2">
    <source>
        <dbReference type="Pfam" id="PF00326"/>
    </source>
</evidence>
<dbReference type="Pfam" id="PF00326">
    <property type="entry name" value="Peptidase_S9"/>
    <property type="match status" value="1"/>
</dbReference>
<keyword evidence="4" id="KW-1185">Reference proteome</keyword>
<protein>
    <submittedName>
        <fullName evidence="3">S9 family peptidase</fullName>
    </submittedName>
</protein>
<comment type="caution">
    <text evidence="3">The sequence shown here is derived from an EMBL/GenBank/DDBJ whole genome shotgun (WGS) entry which is preliminary data.</text>
</comment>
<dbReference type="Proteomes" id="UP001501352">
    <property type="component" value="Unassembled WGS sequence"/>
</dbReference>
<dbReference type="Gene3D" id="3.40.50.1820">
    <property type="entry name" value="alpha/beta hydrolase"/>
    <property type="match status" value="1"/>
</dbReference>
<dbReference type="EMBL" id="BAAAGA010000001">
    <property type="protein sequence ID" value="GAA0613421.1"/>
    <property type="molecule type" value="Genomic_DNA"/>
</dbReference>
<dbReference type="RefSeq" id="WP_343790008.1">
    <property type="nucleotide sequence ID" value="NZ_BAAAGA010000001.1"/>
</dbReference>
<dbReference type="PANTHER" id="PTHR42776:SF27">
    <property type="entry name" value="DIPEPTIDYL PEPTIDASE FAMILY MEMBER 6"/>
    <property type="match status" value="1"/>
</dbReference>
<organism evidence="3 4">
    <name type="scientific">Brevundimonas kwangchunensis</name>
    <dbReference type="NCBI Taxonomy" id="322163"/>
    <lineage>
        <taxon>Bacteria</taxon>
        <taxon>Pseudomonadati</taxon>
        <taxon>Pseudomonadota</taxon>
        <taxon>Alphaproteobacteria</taxon>
        <taxon>Caulobacterales</taxon>
        <taxon>Caulobacteraceae</taxon>
        <taxon>Brevundimonas</taxon>
    </lineage>
</organism>
<reference evidence="4" key="1">
    <citation type="journal article" date="2019" name="Int. J. Syst. Evol. Microbiol.">
        <title>The Global Catalogue of Microorganisms (GCM) 10K type strain sequencing project: providing services to taxonomists for standard genome sequencing and annotation.</title>
        <authorList>
            <consortium name="The Broad Institute Genomics Platform"/>
            <consortium name="The Broad Institute Genome Sequencing Center for Infectious Disease"/>
            <person name="Wu L."/>
            <person name="Ma J."/>
        </authorList>
    </citation>
    <scope>NUCLEOTIDE SEQUENCE [LARGE SCALE GENOMIC DNA]</scope>
    <source>
        <strain evidence="4">JCM 12928</strain>
    </source>
</reference>
<dbReference type="PANTHER" id="PTHR42776">
    <property type="entry name" value="SERINE PEPTIDASE S9 FAMILY MEMBER"/>
    <property type="match status" value="1"/>
</dbReference>
<dbReference type="SUPFAM" id="SSF53474">
    <property type="entry name" value="alpha/beta-Hydrolases"/>
    <property type="match status" value="1"/>
</dbReference>
<keyword evidence="1" id="KW-0378">Hydrolase</keyword>
<proteinExistence type="predicted"/>
<sequence>MLGGCLLGGLVMAGGASGATRSVAPYRLEDFFGRNRTRAVSLSPNGARIAVLDQLGTEEQPQGVIDIIRAEDPEGSRQRIELGAVVAEAMRWGSDDRLLVRVAVTQAARAQMATGSNRRSRTAELTARRVISIHVGTGEAVILFNDQRERMRHSVDMGRVVDMLPNDPDHVLMTAWEREGVLGLHRVNIATGAAERIERGSGLTIGWQTQGGAAVMRHDLNSRGTMETVYGRAPGETDWKMVRQTRVVDTPDFAWVAETDRPGVVLVRARTAGDDFEAVRELDLRTLAMGQPINARSGRDVSYGLNDSAGNFLGAAYYAEHLEYEFAEPALTPHHAALRQFFENECDVHLTEVSRDRNRFIAYVTGPREPGAWYFYDRAARAIVGVGARRTYDAERLGSNETLSVTTRDGAVIEAYLTAPPGGAPGPLVVLPHGGPEMRDTQAWDHQVQVFAAQGWWVLRPNFRGSGGYGLDFARQGWTRWGDRMQEDVEDAVVHVVNAKGLPADKVAIVGTSYGGYAALMGAAKRPDLYRAAIGICGVYDLPDMLAWEEREDELPGKPTYEFWTRRIGDPRTMGPALATASPRRRVQDLTCPILLVHGVTDTVVPVIQSRRMHEALRAAGKASELIEIEGFGHGDWPAGQERELMERYVTLLGRAFA</sequence>
<evidence type="ECO:0000256" key="1">
    <source>
        <dbReference type="ARBA" id="ARBA00022801"/>
    </source>
</evidence>
<accession>A0ABP3RMT7</accession>
<dbReference type="InterPro" id="IPR029058">
    <property type="entry name" value="AB_hydrolase_fold"/>
</dbReference>
<gene>
    <name evidence="3" type="ORF">GCM10009422_05480</name>
</gene>
<dbReference type="SUPFAM" id="SSF82171">
    <property type="entry name" value="DPP6 N-terminal domain-like"/>
    <property type="match status" value="1"/>
</dbReference>
<evidence type="ECO:0000313" key="4">
    <source>
        <dbReference type="Proteomes" id="UP001501352"/>
    </source>
</evidence>
<evidence type="ECO:0000313" key="3">
    <source>
        <dbReference type="EMBL" id="GAA0613421.1"/>
    </source>
</evidence>
<dbReference type="InterPro" id="IPR001375">
    <property type="entry name" value="Peptidase_S9_cat"/>
</dbReference>